<protein>
    <submittedName>
        <fullName evidence="5">Toxin A</fullName>
    </submittedName>
</protein>
<dbReference type="SUPFAM" id="SSF56281">
    <property type="entry name" value="Metallo-hydrolase/oxidoreductase"/>
    <property type="match status" value="1"/>
</dbReference>
<feature type="domain" description="Metallo-beta-lactamase" evidence="4">
    <location>
        <begin position="51"/>
        <end position="287"/>
    </location>
</feature>
<feature type="repeat" description="Cell wall-binding" evidence="2">
    <location>
        <begin position="596"/>
        <end position="615"/>
    </location>
</feature>
<dbReference type="AlphaFoldDB" id="A0A428B981"/>
<dbReference type="Pfam" id="PF19127">
    <property type="entry name" value="Choline_bind_3"/>
    <property type="match status" value="6"/>
</dbReference>
<feature type="compositionally biased region" description="Basic and acidic residues" evidence="3">
    <location>
        <begin position="880"/>
        <end position="896"/>
    </location>
</feature>
<sequence length="922" mass="106698">MKNLKKRKLILFIFLICTLIIATKLSSVDADTISAGDGNRIHFINLKSKSGSDAILLESRGHFALIDMGEDYDFPDGSNPRYPDRWGITMDNDQVLEDRLFRHLKQVGVEKLDFILGTHVHSDHIGSADEVLKHYPVDRFYLKRYADERITTKWRLWDNLYNYDNAVKTATERGVKLIQDISDKDSHFTLGDMDIQLYNYKNEYDSNGNLKRVFDDNSNSIVAVVKVAGKRIYLGGDLDNAEGAEDKLGPVIGKVDMMKWNHHYDANISNTVNFINNLLPSIVVQTSGSDINRESTRTLLREKNIKIVKAFSHTKDATVFDIDEEGFTDVSKVFPDIPTVREKWYKEEGYWKYRLFDGEMTIGWRKIDGVYYFFNGQGQMQAGKWLHLKDSREKLDGNWYYLNNNGGMQEAGWFKKDGFWYYITSTGARKYNELVEISGQKYLFDKEGKMLTGLHEFNGKKMFFASNGALQSNGKPSSWKKVLGKWYYYDENGVPSLSKKIINGTTYFFNQEGVMQTGWVSVNGKWNYYTESGAMKTGWIKDKDIWYYLDKDGIMLTGNQEISGIRYYLNTSGAMQTGWKLMDKNWYYYSSSGAMKIGWVKDNEKWYYLDKEGIMQTGAHTISGLRYFLSTSGAMQTGWQKLEENWYFYSDSGIGQTGWLKDHDKWYYLEAKEGTMLVGLNQVDGKQYYFSASGAMQTGWKWFDNHYRYFESNGAMKTGWIKDKGVWYYLNPDDGIMLVGLNQVDGKQYYFSASGAMQTGWKWFDNHYRYFESNGAMKTGWIKDKGVWYYLNPEDGIMLVGLQKVNGDQYYFDSTGEMQTGWKQVDGNWYYFQADGSLLKNATTPDGYKVNEEGVWKQVVTVDKNPNQSRNKQETSTLTDKSENMNKEDKQEKQKEMNSSNSEKQKEDSIVDQSISNKKSKE</sequence>
<dbReference type="SUPFAM" id="SSF69360">
    <property type="entry name" value="Cell wall binding repeat"/>
    <property type="match status" value="4"/>
</dbReference>
<dbReference type="Proteomes" id="UP000278653">
    <property type="component" value="Unassembled WGS sequence"/>
</dbReference>
<dbReference type="InterPro" id="IPR052159">
    <property type="entry name" value="Competence_DNA_uptake"/>
</dbReference>
<feature type="region of interest" description="Disordered" evidence="3">
    <location>
        <begin position="861"/>
        <end position="922"/>
    </location>
</feature>
<feature type="repeat" description="Cell wall-binding" evidence="2">
    <location>
        <begin position="758"/>
        <end position="777"/>
    </location>
</feature>
<dbReference type="InterPro" id="IPR001279">
    <property type="entry name" value="Metallo-B-lactamas"/>
</dbReference>
<dbReference type="RefSeq" id="WP_142999017.1">
    <property type="nucleotide sequence ID" value="NZ_RJNH01000012.1"/>
</dbReference>
<feature type="repeat" description="Cell wall-binding" evidence="2">
    <location>
        <begin position="361"/>
        <end position="380"/>
    </location>
</feature>
<proteinExistence type="predicted"/>
<feature type="repeat" description="Cell wall-binding" evidence="2">
    <location>
        <begin position="536"/>
        <end position="555"/>
    </location>
</feature>
<dbReference type="Pfam" id="PF00753">
    <property type="entry name" value="Lactamase_B"/>
    <property type="match status" value="1"/>
</dbReference>
<feature type="repeat" description="Cell wall-binding" evidence="2">
    <location>
        <begin position="819"/>
        <end position="838"/>
    </location>
</feature>
<dbReference type="PANTHER" id="PTHR30619">
    <property type="entry name" value="DNA INTERNALIZATION/COMPETENCE PROTEIN COMEC/REC2"/>
    <property type="match status" value="1"/>
</dbReference>
<organism evidence="5 6">
    <name type="scientific">Streptococcus mitis</name>
    <dbReference type="NCBI Taxonomy" id="28037"/>
    <lineage>
        <taxon>Bacteria</taxon>
        <taxon>Bacillati</taxon>
        <taxon>Bacillota</taxon>
        <taxon>Bacilli</taxon>
        <taxon>Lactobacillales</taxon>
        <taxon>Streptococcaceae</taxon>
        <taxon>Streptococcus</taxon>
        <taxon>Streptococcus mitis group</taxon>
    </lineage>
</organism>
<reference evidence="5 6" key="1">
    <citation type="submission" date="2018-11" db="EMBL/GenBank/DDBJ databases">
        <title>Species Designations Belie Phenotypic and Genotypic Heterogeneity in Oral Streptococci.</title>
        <authorList>
            <person name="Velsko I."/>
        </authorList>
    </citation>
    <scope>NUCLEOTIDE SEQUENCE [LARGE SCALE GENOMIC DNA]</scope>
    <source>
        <strain evidence="5 6">BCC15</strain>
    </source>
</reference>
<dbReference type="PROSITE" id="PS51170">
    <property type="entry name" value="CW"/>
    <property type="match status" value="9"/>
</dbReference>
<dbReference type="Gene3D" id="2.10.270.10">
    <property type="entry name" value="Cholin Binding"/>
    <property type="match status" value="9"/>
</dbReference>
<dbReference type="EMBL" id="RJNH01000012">
    <property type="protein sequence ID" value="RSI59886.1"/>
    <property type="molecule type" value="Genomic_DNA"/>
</dbReference>
<evidence type="ECO:0000259" key="4">
    <source>
        <dbReference type="SMART" id="SM00849"/>
    </source>
</evidence>
<feature type="compositionally biased region" description="Polar residues" evidence="3">
    <location>
        <begin position="911"/>
        <end position="922"/>
    </location>
</feature>
<comment type="caution">
    <text evidence="5">The sequence shown here is derived from an EMBL/GenBank/DDBJ whole genome shotgun (WGS) entry which is preliminary data.</text>
</comment>
<dbReference type="SMART" id="SM00849">
    <property type="entry name" value="Lactamase_B"/>
    <property type="match status" value="1"/>
</dbReference>
<evidence type="ECO:0000313" key="6">
    <source>
        <dbReference type="Proteomes" id="UP000278653"/>
    </source>
</evidence>
<dbReference type="InterPro" id="IPR018337">
    <property type="entry name" value="Cell_wall/Cho-bd_repeat"/>
</dbReference>
<keyword evidence="1" id="KW-0677">Repeat</keyword>
<accession>A0A428B981</accession>
<feature type="repeat" description="Cell wall-binding" evidence="2">
    <location>
        <begin position="717"/>
        <end position="736"/>
    </location>
</feature>
<dbReference type="Pfam" id="PF01473">
    <property type="entry name" value="Choline_bind_1"/>
    <property type="match status" value="6"/>
</dbReference>
<feature type="repeat" description="Cell wall-binding" evidence="2">
    <location>
        <begin position="516"/>
        <end position="535"/>
    </location>
</feature>
<feature type="repeat" description="Cell wall-binding" evidence="2">
    <location>
        <begin position="576"/>
        <end position="595"/>
    </location>
</feature>
<evidence type="ECO:0000256" key="3">
    <source>
        <dbReference type="SAM" id="MobiDB-lite"/>
    </source>
</evidence>
<name>A0A428B981_STRMT</name>
<dbReference type="Gene3D" id="3.60.15.10">
    <property type="entry name" value="Ribonuclease Z/Hydroxyacylglutathione hydrolase-like"/>
    <property type="match status" value="1"/>
</dbReference>
<gene>
    <name evidence="5" type="primary">toxA</name>
    <name evidence="5" type="ORF">D8865_08695</name>
</gene>
<evidence type="ECO:0000256" key="1">
    <source>
        <dbReference type="ARBA" id="ARBA00022737"/>
    </source>
</evidence>
<evidence type="ECO:0000313" key="5">
    <source>
        <dbReference type="EMBL" id="RSI59886.1"/>
    </source>
</evidence>
<feature type="repeat" description="Cell wall-binding" evidence="2">
    <location>
        <begin position="697"/>
        <end position="716"/>
    </location>
</feature>
<evidence type="ECO:0000256" key="2">
    <source>
        <dbReference type="PROSITE-ProRule" id="PRU00591"/>
    </source>
</evidence>
<dbReference type="PANTHER" id="PTHR30619:SF7">
    <property type="entry name" value="BETA-LACTAMASE DOMAIN PROTEIN"/>
    <property type="match status" value="1"/>
</dbReference>
<feature type="compositionally biased region" description="Polar residues" evidence="3">
    <location>
        <begin position="864"/>
        <end position="879"/>
    </location>
</feature>
<dbReference type="InterPro" id="IPR036866">
    <property type="entry name" value="RibonucZ/Hydroxyglut_hydro"/>
</dbReference>